<dbReference type="AlphaFoldDB" id="A0A917Q0V1"/>
<keyword evidence="3 7" id="KW-0460">Magnesium</keyword>
<dbReference type="InterPro" id="IPR013341">
    <property type="entry name" value="Mandelate_racemase_N_dom"/>
</dbReference>
<feature type="active site" description="Proton acceptor; specific for (S)-substrate epimerization" evidence="5">
    <location>
        <position position="266"/>
    </location>
</feature>
<evidence type="ECO:0000256" key="4">
    <source>
        <dbReference type="ARBA" id="ARBA00023235"/>
    </source>
</evidence>
<keyword evidence="11" id="KW-1185">Reference proteome</keyword>
<evidence type="ECO:0000313" key="10">
    <source>
        <dbReference type="EMBL" id="GGK04312.1"/>
    </source>
</evidence>
<dbReference type="Gene3D" id="3.20.20.120">
    <property type="entry name" value="Enolase-like C-terminal domain"/>
    <property type="match status" value="1"/>
</dbReference>
<dbReference type="Gene3D" id="3.30.390.10">
    <property type="entry name" value="Enolase-like, N-terminal domain"/>
    <property type="match status" value="1"/>
</dbReference>
<dbReference type="PANTHER" id="PTHR48073">
    <property type="entry name" value="O-SUCCINYLBENZOATE SYNTHASE-RELATED"/>
    <property type="match status" value="1"/>
</dbReference>
<dbReference type="Proteomes" id="UP000658382">
    <property type="component" value="Unassembled WGS sequence"/>
</dbReference>
<evidence type="ECO:0000259" key="9">
    <source>
        <dbReference type="SMART" id="SM00922"/>
    </source>
</evidence>
<dbReference type="SUPFAM" id="SSF54826">
    <property type="entry name" value="Enolase N-terminal domain-like"/>
    <property type="match status" value="1"/>
</dbReference>
<reference evidence="10" key="2">
    <citation type="submission" date="2020-09" db="EMBL/GenBank/DDBJ databases">
        <authorList>
            <person name="Sun Q."/>
            <person name="Ohkuma M."/>
        </authorList>
    </citation>
    <scope>NUCLEOTIDE SEQUENCE</scope>
    <source>
        <strain evidence="10">JCM 12580</strain>
    </source>
</reference>
<reference evidence="10" key="1">
    <citation type="journal article" date="2014" name="Int. J. Syst. Evol. Microbiol.">
        <title>Complete genome sequence of Corynebacterium casei LMG S-19264T (=DSM 44701T), isolated from a smear-ripened cheese.</title>
        <authorList>
            <consortium name="US DOE Joint Genome Institute (JGI-PGF)"/>
            <person name="Walter F."/>
            <person name="Albersmeier A."/>
            <person name="Kalinowski J."/>
            <person name="Ruckert C."/>
        </authorList>
    </citation>
    <scope>NUCLEOTIDE SEQUENCE</scope>
    <source>
        <strain evidence="10">JCM 12580</strain>
    </source>
</reference>
<evidence type="ECO:0000256" key="1">
    <source>
        <dbReference type="ARBA" id="ARBA00008031"/>
    </source>
</evidence>
<evidence type="ECO:0000256" key="8">
    <source>
        <dbReference type="RuleBase" id="RU366006"/>
    </source>
</evidence>
<keyword evidence="2 7" id="KW-0479">Metal-binding</keyword>
<dbReference type="SFLD" id="SFLDF00009">
    <property type="entry name" value="o-succinylbenzoate_synthase"/>
    <property type="match status" value="1"/>
</dbReference>
<dbReference type="InterPro" id="IPR029065">
    <property type="entry name" value="Enolase_C-like"/>
</dbReference>
<dbReference type="SFLD" id="SFLDS00001">
    <property type="entry name" value="Enolase"/>
    <property type="match status" value="1"/>
</dbReference>
<evidence type="ECO:0000256" key="7">
    <source>
        <dbReference type="PIRSR" id="PIRSR634603-3"/>
    </source>
</evidence>
<dbReference type="InterPro" id="IPR036849">
    <property type="entry name" value="Enolase-like_C_sf"/>
</dbReference>
<dbReference type="InterPro" id="IPR013342">
    <property type="entry name" value="Mandelate_racemase_C"/>
</dbReference>
<feature type="domain" description="Mandelate racemase/muconate lactonizing enzyme C-terminal" evidence="9">
    <location>
        <begin position="141"/>
        <end position="238"/>
    </location>
</feature>
<accession>A0A917Q0V1</accession>
<feature type="binding site" evidence="6">
    <location>
        <position position="24"/>
    </location>
    <ligand>
        <name>substrate</name>
    </ligand>
</feature>
<dbReference type="EC" id="5.1.1.-" evidence="8"/>
<feature type="binding site" evidence="6">
    <location>
        <position position="321"/>
    </location>
    <ligand>
        <name>substrate</name>
    </ligand>
</feature>
<name>A0A917Q0V1_9BACI</name>
<dbReference type="Pfam" id="PF13378">
    <property type="entry name" value="MR_MLE_C"/>
    <property type="match status" value="1"/>
</dbReference>
<dbReference type="SUPFAM" id="SSF51604">
    <property type="entry name" value="Enolase C-terminal domain-like"/>
    <property type="match status" value="1"/>
</dbReference>
<dbReference type="CDD" id="cd03319">
    <property type="entry name" value="L-Ala-DL-Glu_epimerase"/>
    <property type="match status" value="1"/>
</dbReference>
<dbReference type="EMBL" id="BMNQ01000053">
    <property type="protein sequence ID" value="GGK04312.1"/>
    <property type="molecule type" value="Genomic_DNA"/>
</dbReference>
<feature type="binding site" evidence="7">
    <location>
        <position position="190"/>
    </location>
    <ligand>
        <name>Mg(2+)</name>
        <dbReference type="ChEBI" id="CHEBI:18420"/>
    </ligand>
</feature>
<dbReference type="Pfam" id="PF02746">
    <property type="entry name" value="MR_MLE_N"/>
    <property type="match status" value="1"/>
</dbReference>
<comment type="similarity">
    <text evidence="1 8">Belongs to the mandelate racemase/muconate lactonizing enzyme family.</text>
</comment>
<feature type="binding site" evidence="6">
    <location>
        <position position="160"/>
    </location>
    <ligand>
        <name>substrate</name>
    </ligand>
</feature>
<evidence type="ECO:0000256" key="3">
    <source>
        <dbReference type="ARBA" id="ARBA00022842"/>
    </source>
</evidence>
<dbReference type="PANTHER" id="PTHR48073:SF2">
    <property type="entry name" value="O-SUCCINYLBENZOATE SYNTHASE"/>
    <property type="match status" value="1"/>
</dbReference>
<feature type="binding site" evidence="7">
    <location>
        <position position="242"/>
    </location>
    <ligand>
        <name>Mg(2+)</name>
        <dbReference type="ChEBI" id="CHEBI:18420"/>
    </ligand>
</feature>
<keyword evidence="4 8" id="KW-0413">Isomerase</keyword>
<gene>
    <name evidence="10" type="ORF">GCM10007063_28300</name>
</gene>
<dbReference type="SMART" id="SM00922">
    <property type="entry name" value="MR_MLE"/>
    <property type="match status" value="1"/>
</dbReference>
<feature type="binding site" evidence="7">
    <location>
        <position position="217"/>
    </location>
    <ligand>
        <name>Mg(2+)</name>
        <dbReference type="ChEBI" id="CHEBI:18420"/>
    </ligand>
</feature>
<dbReference type="InterPro" id="IPR034603">
    <property type="entry name" value="Dipeptide_epimerase"/>
</dbReference>
<comment type="cofactor">
    <cofactor evidence="7 8">
        <name>Mg(2+)</name>
        <dbReference type="ChEBI" id="CHEBI:18420"/>
    </cofactor>
    <text evidence="7 8">Binds 1 Mg(2+) ion per subunit.</text>
</comment>
<protein>
    <recommendedName>
        <fullName evidence="8">Dipeptide epimerase</fullName>
        <ecNumber evidence="8">5.1.1.-</ecNumber>
    </recommendedName>
</protein>
<dbReference type="RefSeq" id="WP_188633763.1">
    <property type="nucleotide sequence ID" value="NZ_BMNQ01000053.1"/>
</dbReference>
<feature type="binding site" evidence="6">
    <location>
        <position position="294"/>
    </location>
    <ligand>
        <name>substrate</name>
    </ligand>
</feature>
<comment type="caution">
    <text evidence="10">The sequence shown here is derived from an EMBL/GenBank/DDBJ whole genome shotgun (WGS) entry which is preliminary data.</text>
</comment>
<dbReference type="InterPro" id="IPR029017">
    <property type="entry name" value="Enolase-like_N"/>
</dbReference>
<evidence type="ECO:0000313" key="11">
    <source>
        <dbReference type="Proteomes" id="UP000658382"/>
    </source>
</evidence>
<evidence type="ECO:0000256" key="5">
    <source>
        <dbReference type="PIRSR" id="PIRSR634603-1"/>
    </source>
</evidence>
<dbReference type="GO" id="GO:0046872">
    <property type="term" value="F:metal ion binding"/>
    <property type="evidence" value="ECO:0007669"/>
    <property type="project" value="UniProtKB-KW"/>
</dbReference>
<feature type="binding site" evidence="6">
    <location>
        <position position="296"/>
    </location>
    <ligand>
        <name>substrate</name>
    </ligand>
</feature>
<evidence type="ECO:0000256" key="2">
    <source>
        <dbReference type="ARBA" id="ARBA00022723"/>
    </source>
</evidence>
<feature type="binding site" evidence="6">
    <location>
        <position position="319"/>
    </location>
    <ligand>
        <name>substrate</name>
    </ligand>
</feature>
<evidence type="ECO:0000256" key="6">
    <source>
        <dbReference type="PIRSR" id="PIRSR634603-2"/>
    </source>
</evidence>
<dbReference type="GO" id="GO:0016855">
    <property type="term" value="F:racemase and epimerase activity, acting on amino acids and derivatives"/>
    <property type="evidence" value="ECO:0007669"/>
    <property type="project" value="UniProtKB-UniRule"/>
</dbReference>
<dbReference type="SFLD" id="SFLDG00180">
    <property type="entry name" value="muconate_cycloisomerase"/>
    <property type="match status" value="1"/>
</dbReference>
<feature type="binding site" evidence="6">
    <location>
        <position position="135"/>
    </location>
    <ligand>
        <name>substrate</name>
    </ligand>
</feature>
<proteinExistence type="inferred from homology"/>
<feature type="active site" description="Proton acceptor; specific for (R)-substrate epimerization" evidence="5">
    <location>
        <position position="162"/>
    </location>
</feature>
<organism evidence="10 11">
    <name type="scientific">Lentibacillus kapialis</name>
    <dbReference type="NCBI Taxonomy" id="340214"/>
    <lineage>
        <taxon>Bacteria</taxon>
        <taxon>Bacillati</taxon>
        <taxon>Bacillota</taxon>
        <taxon>Bacilli</taxon>
        <taxon>Bacillales</taxon>
        <taxon>Bacillaceae</taxon>
        <taxon>Lentibacillus</taxon>
    </lineage>
</organism>
<sequence length="353" mass="38656">MKITDIQTKKTSKPLEKVFKTALREVTEIDVIDVKAELENGMIGIGSAASTWQITGESLTSIQAAIDGPIKQTVLNGDIEGLEGILTKVETSCVGNTSAKAAVDIALHDVYCKFYNLPLHQYLGGGYQYPETDMTISIDTPEVMQQHAKERVKQGYSTLKVKVGNDESMDISRIEKIRKAVGSGIALRLDANQGWTQKQAVKIIRYLEENAGVELIEQPVPAHDVEGLKYVRERVDPPIMADESLFSPFDAFRLMQMEAVDLLNIKLMKCGGIRRAKQIADTAQSAGIKCMIGSMMESSVSVTAAAHLAYAHSNITYYDLDAALWLKEQPEKAGITWRGATAELSTKPGLGFS</sequence>